<dbReference type="PANTHER" id="PTHR12749:SF0">
    <property type="entry name" value="DNA EXCISION REPAIR PROTEIN ERCC-1"/>
    <property type="match status" value="1"/>
</dbReference>
<dbReference type="InterPro" id="IPR004579">
    <property type="entry name" value="ERCC1/RAD10/SWI10"/>
</dbReference>
<dbReference type="SUPFAM" id="SSF47781">
    <property type="entry name" value="RuvA domain 2-like"/>
    <property type="match status" value="1"/>
</dbReference>
<dbReference type="GO" id="GO:0070914">
    <property type="term" value="P:UV-damage excision repair"/>
    <property type="evidence" value="ECO:0007669"/>
    <property type="project" value="TreeGrafter"/>
</dbReference>
<dbReference type="GO" id="GO:0003684">
    <property type="term" value="F:damaged DNA binding"/>
    <property type="evidence" value="ECO:0007669"/>
    <property type="project" value="InterPro"/>
</dbReference>
<comment type="function">
    <text evidence="7">Non-catalytic component of a structure-specific DNA repair endonuclease responsible for the 5'-incision during DNA repair. Responsible, in conjunction with SLX4, for the first step in the repair of interstrand cross-links (ICL). Participates in the processing of anaphase bridge-generating DNA structures, which consist in incompletely processed DNA lesions arising during S or G2 phase, and can result in cytokinesis failure. Also required for homology-directed repair (HDR) of DNA double-strand breaks, in conjunction with SLX4.</text>
</comment>
<evidence type="ECO:0000256" key="1">
    <source>
        <dbReference type="ARBA" id="ARBA00004123"/>
    </source>
</evidence>
<evidence type="ECO:0000256" key="5">
    <source>
        <dbReference type="ARBA" id="ARBA00023204"/>
    </source>
</evidence>
<gene>
    <name evidence="10" type="ORF">MELIAE_LOCUS5056</name>
</gene>
<evidence type="ECO:0000256" key="2">
    <source>
        <dbReference type="ARBA" id="ARBA00008283"/>
    </source>
</evidence>
<dbReference type="GO" id="GO:0006302">
    <property type="term" value="P:double-strand break repair"/>
    <property type="evidence" value="ECO:0007669"/>
    <property type="project" value="UniProtKB-ARBA"/>
</dbReference>
<keyword evidence="5" id="KW-0234">DNA repair</keyword>
<dbReference type="FunFam" id="3.40.50.10130:FF:000001">
    <property type="entry name" value="DNA excision repair protein ERCC-1"/>
    <property type="match status" value="1"/>
</dbReference>
<dbReference type="Proteomes" id="UP001154078">
    <property type="component" value="Chromosome 3"/>
</dbReference>
<sequence>MDEDLADIAFEFADDFNEETEGKVKTTKGIAKTHTLLVNPKQRGNPLLKSVCNVPWEYDEIVPDYQMGQTTCALFLSLRYHNLNPDYIHDRLKLLGKMYQLRVLLVQVDIKDPHHILKNLTRICILADLTLILSWSAEESGKIIETYKIYENKPAEGLMEKSESLPYLNLITTLTAIKRVNKTDAMTLIRKFKTLKGIILASETELAECPGLGPIKAKKLYQTLHVNFLRK</sequence>
<dbReference type="GO" id="GO:0006312">
    <property type="term" value="P:mitotic recombination"/>
    <property type="evidence" value="ECO:0007669"/>
    <property type="project" value="TreeGrafter"/>
</dbReference>
<dbReference type="Gene3D" id="1.10.150.20">
    <property type="entry name" value="5' to 3' exonuclease, C-terminal subdomain"/>
    <property type="match status" value="1"/>
</dbReference>
<feature type="domain" description="ERCC1-like central" evidence="9">
    <location>
        <begin position="35"/>
        <end position="148"/>
    </location>
</feature>
<comment type="subcellular location">
    <subcellularLocation>
        <location evidence="1">Nucleus</location>
    </subcellularLocation>
</comment>
<evidence type="ECO:0000256" key="7">
    <source>
        <dbReference type="ARBA" id="ARBA00054210"/>
    </source>
</evidence>
<dbReference type="PANTHER" id="PTHR12749">
    <property type="entry name" value="EXCISION REPAIR CROSS-COMPLEMENTING 1 ERCC1"/>
    <property type="match status" value="1"/>
</dbReference>
<dbReference type="GO" id="GO:0070522">
    <property type="term" value="C:ERCC4-ERCC1 complex"/>
    <property type="evidence" value="ECO:0007669"/>
    <property type="project" value="TreeGrafter"/>
</dbReference>
<keyword evidence="4" id="KW-0238">DNA-binding</keyword>
<evidence type="ECO:0000256" key="6">
    <source>
        <dbReference type="ARBA" id="ARBA00023242"/>
    </source>
</evidence>
<dbReference type="InterPro" id="IPR010994">
    <property type="entry name" value="RuvA_2-like"/>
</dbReference>
<organism evidence="10 11">
    <name type="scientific">Brassicogethes aeneus</name>
    <name type="common">Rape pollen beetle</name>
    <name type="synonym">Meligethes aeneus</name>
    <dbReference type="NCBI Taxonomy" id="1431903"/>
    <lineage>
        <taxon>Eukaryota</taxon>
        <taxon>Metazoa</taxon>
        <taxon>Ecdysozoa</taxon>
        <taxon>Arthropoda</taxon>
        <taxon>Hexapoda</taxon>
        <taxon>Insecta</taxon>
        <taxon>Pterygota</taxon>
        <taxon>Neoptera</taxon>
        <taxon>Endopterygota</taxon>
        <taxon>Coleoptera</taxon>
        <taxon>Polyphaga</taxon>
        <taxon>Cucujiformia</taxon>
        <taxon>Nitidulidae</taxon>
        <taxon>Meligethinae</taxon>
        <taxon>Brassicogethes</taxon>
    </lineage>
</organism>
<accession>A0A9P0AZ64</accession>
<evidence type="ECO:0000256" key="8">
    <source>
        <dbReference type="ARBA" id="ARBA00071993"/>
    </source>
</evidence>
<dbReference type="GO" id="GO:0032204">
    <property type="term" value="P:regulation of telomere maintenance"/>
    <property type="evidence" value="ECO:0007669"/>
    <property type="project" value="UniProtKB-ARBA"/>
</dbReference>
<dbReference type="AlphaFoldDB" id="A0A9P0AZ64"/>
<evidence type="ECO:0000259" key="9">
    <source>
        <dbReference type="Pfam" id="PF03834"/>
    </source>
</evidence>
<dbReference type="GO" id="GO:0000110">
    <property type="term" value="C:nucleotide-excision repair factor 1 complex"/>
    <property type="evidence" value="ECO:0007669"/>
    <property type="project" value="TreeGrafter"/>
</dbReference>
<reference evidence="10" key="1">
    <citation type="submission" date="2021-12" db="EMBL/GenBank/DDBJ databases">
        <authorList>
            <person name="King R."/>
        </authorList>
    </citation>
    <scope>NUCLEOTIDE SEQUENCE</scope>
</reference>
<comment type="similarity">
    <text evidence="2">Belongs to the ERCC1/RAD10/SWI10 family.</text>
</comment>
<name>A0A9P0AZ64_BRAAE</name>
<dbReference type="OrthoDB" id="10262814at2759"/>
<dbReference type="Gene3D" id="3.40.50.10130">
    <property type="match status" value="1"/>
</dbReference>
<evidence type="ECO:0000256" key="4">
    <source>
        <dbReference type="ARBA" id="ARBA00023125"/>
    </source>
</evidence>
<dbReference type="CDD" id="cd22325">
    <property type="entry name" value="ERCC1_C-like"/>
    <property type="match status" value="1"/>
</dbReference>
<evidence type="ECO:0000256" key="3">
    <source>
        <dbReference type="ARBA" id="ARBA00022763"/>
    </source>
</evidence>
<dbReference type="Pfam" id="PF03834">
    <property type="entry name" value="Rad10"/>
    <property type="match status" value="1"/>
</dbReference>
<protein>
    <recommendedName>
        <fullName evidence="8">DNA excision repair protein ERCC-1</fullName>
    </recommendedName>
</protein>
<proteinExistence type="inferred from homology"/>
<evidence type="ECO:0000313" key="11">
    <source>
        <dbReference type="Proteomes" id="UP001154078"/>
    </source>
</evidence>
<dbReference type="InterPro" id="IPR011335">
    <property type="entry name" value="Restrct_endonuc-II-like"/>
</dbReference>
<evidence type="ECO:0000313" key="10">
    <source>
        <dbReference type="EMBL" id="CAH0552931.1"/>
    </source>
</evidence>
<dbReference type="FunFam" id="1.10.150.20:FF:000017">
    <property type="entry name" value="DNA excision repair protein ERCC-1"/>
    <property type="match status" value="1"/>
</dbReference>
<dbReference type="Pfam" id="PF14520">
    <property type="entry name" value="HHH_5"/>
    <property type="match status" value="1"/>
</dbReference>
<keyword evidence="11" id="KW-1185">Reference proteome</keyword>
<dbReference type="InterPro" id="IPR047260">
    <property type="entry name" value="ERCC1-like_central_dom"/>
</dbReference>
<dbReference type="NCBIfam" id="TIGR00597">
    <property type="entry name" value="rad10"/>
    <property type="match status" value="1"/>
</dbReference>
<dbReference type="GO" id="GO:0006289">
    <property type="term" value="P:nucleotide-excision repair"/>
    <property type="evidence" value="ECO:0007669"/>
    <property type="project" value="UniProtKB-ARBA"/>
</dbReference>
<keyword evidence="6" id="KW-0539">Nucleus</keyword>
<dbReference type="SUPFAM" id="SSF52980">
    <property type="entry name" value="Restriction endonuclease-like"/>
    <property type="match status" value="1"/>
</dbReference>
<keyword evidence="3" id="KW-0227">DNA damage</keyword>
<dbReference type="EMBL" id="OV121134">
    <property type="protein sequence ID" value="CAH0552931.1"/>
    <property type="molecule type" value="Genomic_DNA"/>
</dbReference>
<dbReference type="GO" id="GO:0003697">
    <property type="term" value="F:single-stranded DNA binding"/>
    <property type="evidence" value="ECO:0007669"/>
    <property type="project" value="TreeGrafter"/>
</dbReference>